<sequence>MKSFHLVAFLGAVSALASPDNIRRDEHVKANEAVTTTTVTTTSYMTVTECAGKATECPGNGTVFVTSVVAVTTTVCSLESSSFPHLSSGTSSSATTPEPSRSTVWPPSTSVPGIPTSAPTSLPSLTGSVSAPFFSGTDPTSFSSPSASAPGNLTSAPGRASTVTSAVLSLPPVSGPGNVTFPYPSMRSSTVTLPFIPSLSLFPDESTTTDASFSSSLYDDTPGQASSSGADLTTTRVTSVSYVTSAVTATGSNPNTNTDMEPTSYGTGVGFPNATANGTVIHSSPTTTPEPVNIGQTIVGSASKSSMLAIIVALVFALLA</sequence>
<feature type="region of interest" description="Disordered" evidence="1">
    <location>
        <begin position="80"/>
        <end position="122"/>
    </location>
</feature>
<gene>
    <name evidence="3" type="ORF">CC78DRAFT_578563</name>
</gene>
<feature type="compositionally biased region" description="Polar residues" evidence="1">
    <location>
        <begin position="89"/>
        <end position="122"/>
    </location>
</feature>
<evidence type="ECO:0008006" key="5">
    <source>
        <dbReference type="Google" id="ProtNLM"/>
    </source>
</evidence>
<feature type="region of interest" description="Disordered" evidence="1">
    <location>
        <begin position="140"/>
        <end position="159"/>
    </location>
</feature>
<reference evidence="4" key="1">
    <citation type="journal article" date="2020" name="Stud. Mycol.">
        <title>101 Dothideomycetes genomes: A test case for predicting lifestyles and emergence of pathogens.</title>
        <authorList>
            <person name="Haridas S."/>
            <person name="Albert R."/>
            <person name="Binder M."/>
            <person name="Bloem J."/>
            <person name="LaButti K."/>
            <person name="Salamov A."/>
            <person name="Andreopoulos B."/>
            <person name="Baker S."/>
            <person name="Barry K."/>
            <person name="Bills G."/>
            <person name="Bluhm B."/>
            <person name="Cannon C."/>
            <person name="Castanera R."/>
            <person name="Culley D."/>
            <person name="Daum C."/>
            <person name="Ezra D."/>
            <person name="Gonzalez J."/>
            <person name="Henrissat B."/>
            <person name="Kuo A."/>
            <person name="Liang C."/>
            <person name="Lipzen A."/>
            <person name="Lutzoni F."/>
            <person name="Magnuson J."/>
            <person name="Mondo S."/>
            <person name="Nolan M."/>
            <person name="Ohm R."/>
            <person name="Pangilinan J."/>
            <person name="Park H.-J."/>
            <person name="Ramirez L."/>
            <person name="Alfaro M."/>
            <person name="Sun H."/>
            <person name="Tritt A."/>
            <person name="Yoshinaga Y."/>
            <person name="Zwiers L.-H."/>
            <person name="Turgeon B."/>
            <person name="Goodwin S."/>
            <person name="Spatafora J."/>
            <person name="Crous P."/>
            <person name="Grigoriev I."/>
        </authorList>
    </citation>
    <scope>NUCLEOTIDE SEQUENCE [LARGE SCALE GENOMIC DNA]</scope>
    <source>
        <strain evidence="4">CBS 304.66</strain>
    </source>
</reference>
<feature type="chain" id="PRO_5040312795" description="Extracellular serine-threonine rich protein" evidence="2">
    <location>
        <begin position="20"/>
        <end position="320"/>
    </location>
</feature>
<organism evidence="3 4">
    <name type="scientific">Lojkania enalia</name>
    <dbReference type="NCBI Taxonomy" id="147567"/>
    <lineage>
        <taxon>Eukaryota</taxon>
        <taxon>Fungi</taxon>
        <taxon>Dikarya</taxon>
        <taxon>Ascomycota</taxon>
        <taxon>Pezizomycotina</taxon>
        <taxon>Dothideomycetes</taxon>
        <taxon>Pleosporomycetidae</taxon>
        <taxon>Pleosporales</taxon>
        <taxon>Pleosporales incertae sedis</taxon>
        <taxon>Lojkania</taxon>
    </lineage>
</organism>
<name>A0A9P4N7E3_9PLEO</name>
<evidence type="ECO:0000256" key="2">
    <source>
        <dbReference type="SAM" id="SignalP"/>
    </source>
</evidence>
<dbReference type="AlphaFoldDB" id="A0A9P4N7E3"/>
<evidence type="ECO:0000256" key="1">
    <source>
        <dbReference type="SAM" id="MobiDB-lite"/>
    </source>
</evidence>
<evidence type="ECO:0000313" key="3">
    <source>
        <dbReference type="EMBL" id="KAF2266234.1"/>
    </source>
</evidence>
<comment type="caution">
    <text evidence="3">The sequence shown here is derived from an EMBL/GenBank/DDBJ whole genome shotgun (WGS) entry which is preliminary data.</text>
</comment>
<keyword evidence="4" id="KW-1185">Reference proteome</keyword>
<accession>A0A9P4N7E3</accession>
<keyword evidence="2" id="KW-0732">Signal</keyword>
<proteinExistence type="predicted"/>
<feature type="signal peptide" evidence="2">
    <location>
        <begin position="1"/>
        <end position="19"/>
    </location>
</feature>
<protein>
    <recommendedName>
        <fullName evidence="5">Extracellular serine-threonine rich protein</fullName>
    </recommendedName>
</protein>
<feature type="region of interest" description="Disordered" evidence="1">
    <location>
        <begin position="210"/>
        <end position="230"/>
    </location>
</feature>
<feature type="compositionally biased region" description="Low complexity" evidence="1">
    <location>
        <begin position="141"/>
        <end position="150"/>
    </location>
</feature>
<dbReference type="Proteomes" id="UP000800093">
    <property type="component" value="Unassembled WGS sequence"/>
</dbReference>
<evidence type="ECO:0000313" key="4">
    <source>
        <dbReference type="Proteomes" id="UP000800093"/>
    </source>
</evidence>
<dbReference type="EMBL" id="ML986600">
    <property type="protein sequence ID" value="KAF2266234.1"/>
    <property type="molecule type" value="Genomic_DNA"/>
</dbReference>